<dbReference type="InterPro" id="IPR036086">
    <property type="entry name" value="ParB/Sulfiredoxin_sf"/>
</dbReference>
<dbReference type="AlphaFoldDB" id="A0A4R6J0T8"/>
<evidence type="ECO:0000313" key="2">
    <source>
        <dbReference type="EMBL" id="TDO28417.1"/>
    </source>
</evidence>
<protein>
    <submittedName>
        <fullName evidence="2">Uncharacterized protein DUF262</fullName>
    </submittedName>
</protein>
<dbReference type="OrthoDB" id="9764212at2"/>
<dbReference type="Pfam" id="PF03235">
    <property type="entry name" value="GmrSD_N"/>
    <property type="match status" value="1"/>
</dbReference>
<accession>A0A4R6J0T8</accession>
<evidence type="ECO:0000259" key="1">
    <source>
        <dbReference type="Pfam" id="PF03235"/>
    </source>
</evidence>
<feature type="domain" description="GmrSD restriction endonucleases N-terminal" evidence="1">
    <location>
        <begin position="51"/>
        <end position="198"/>
    </location>
</feature>
<comment type="caution">
    <text evidence="2">The sequence shown here is derived from an EMBL/GenBank/DDBJ whole genome shotgun (WGS) entry which is preliminary data.</text>
</comment>
<evidence type="ECO:0000313" key="3">
    <source>
        <dbReference type="Proteomes" id="UP000295741"/>
    </source>
</evidence>
<dbReference type="EMBL" id="SNWP01000010">
    <property type="protein sequence ID" value="TDO28417.1"/>
    <property type="molecule type" value="Genomic_DNA"/>
</dbReference>
<sequence length="403" mass="48004">MNLLDGEKITIDNEIPFGQTTLVDEEINEKYIRGEVRIVTEQGRYPLTAIKGMLDGDDYLLNPEFQRRHRWSYEQKSRLIESFIMNVPIPPIFLYEDKYSHYEVMDGLQRLTAIYEFYQNKYPLTGLELWSELNGKFYNTLPYQVQKGIDRRYLSAIIILKETAKDEFEALRLKQLVFERINSGGVKLAPQESRNAIYNGYFNEMCIKLSRNKYLCQMWNIPIPDKDELEKGILNEELIANDFFREMEDVEFVLRFFANRQRNELFNRANAKNLRDYLDFYLNKANKFPKETIHELASIFDSTVEFIYELLGEKAFYIYRERNGNWSWYNRATLVVYDPLMLVASEFYRQKDSILNHKSVVDEIFAEFYKKNYETFGGRNVNPGVINTRIELFRELFKSLAKK</sequence>
<keyword evidence="3" id="KW-1185">Reference proteome</keyword>
<organism evidence="2 3">
    <name type="scientific">Sediminibacterium goheungense</name>
    <dbReference type="NCBI Taxonomy" id="1086393"/>
    <lineage>
        <taxon>Bacteria</taxon>
        <taxon>Pseudomonadati</taxon>
        <taxon>Bacteroidota</taxon>
        <taxon>Chitinophagia</taxon>
        <taxon>Chitinophagales</taxon>
        <taxon>Chitinophagaceae</taxon>
        <taxon>Sediminibacterium</taxon>
    </lineage>
</organism>
<dbReference type="RefSeq" id="WP_133472963.1">
    <property type="nucleotide sequence ID" value="NZ_SNWP01000010.1"/>
</dbReference>
<proteinExistence type="predicted"/>
<gene>
    <name evidence="2" type="ORF">BC659_0482</name>
</gene>
<dbReference type="SUPFAM" id="SSF110849">
    <property type="entry name" value="ParB/Sulfiredoxin"/>
    <property type="match status" value="1"/>
</dbReference>
<name>A0A4R6J0T8_9BACT</name>
<dbReference type="PANTHER" id="PTHR39639">
    <property type="entry name" value="CHROMOSOME 16, WHOLE GENOME SHOTGUN SEQUENCE"/>
    <property type="match status" value="1"/>
</dbReference>
<reference evidence="2 3" key="1">
    <citation type="submission" date="2019-03" db="EMBL/GenBank/DDBJ databases">
        <title>Genomic Encyclopedia of Archaeal and Bacterial Type Strains, Phase II (KMG-II): from individual species to whole genera.</title>
        <authorList>
            <person name="Goeker M."/>
        </authorList>
    </citation>
    <scope>NUCLEOTIDE SEQUENCE [LARGE SCALE GENOMIC DNA]</scope>
    <source>
        <strain evidence="2 3">DSM 28323</strain>
    </source>
</reference>
<dbReference type="Proteomes" id="UP000295741">
    <property type="component" value="Unassembled WGS sequence"/>
</dbReference>
<dbReference type="InterPro" id="IPR004919">
    <property type="entry name" value="GmrSD_N"/>
</dbReference>
<dbReference type="PANTHER" id="PTHR39639:SF1">
    <property type="entry name" value="DUF262 DOMAIN-CONTAINING PROTEIN"/>
    <property type="match status" value="1"/>
</dbReference>